<feature type="region of interest" description="Disordered" evidence="1">
    <location>
        <begin position="371"/>
        <end position="408"/>
    </location>
</feature>
<dbReference type="InterPro" id="IPR014002">
    <property type="entry name" value="Agenet_dom_plant"/>
</dbReference>
<feature type="compositionally biased region" description="Pro residues" evidence="1">
    <location>
        <begin position="107"/>
        <end position="123"/>
    </location>
</feature>
<proteinExistence type="predicted"/>
<name>A0A3L6Q1W6_PANMI</name>
<organism evidence="3 4">
    <name type="scientific">Panicum miliaceum</name>
    <name type="common">Proso millet</name>
    <name type="synonym">Broomcorn millet</name>
    <dbReference type="NCBI Taxonomy" id="4540"/>
    <lineage>
        <taxon>Eukaryota</taxon>
        <taxon>Viridiplantae</taxon>
        <taxon>Streptophyta</taxon>
        <taxon>Embryophyta</taxon>
        <taxon>Tracheophyta</taxon>
        <taxon>Spermatophyta</taxon>
        <taxon>Magnoliopsida</taxon>
        <taxon>Liliopsida</taxon>
        <taxon>Poales</taxon>
        <taxon>Poaceae</taxon>
        <taxon>PACMAD clade</taxon>
        <taxon>Panicoideae</taxon>
        <taxon>Panicodae</taxon>
        <taxon>Paniceae</taxon>
        <taxon>Panicinae</taxon>
        <taxon>Panicum</taxon>
        <taxon>Panicum sect. Panicum</taxon>
    </lineage>
</organism>
<feature type="domain" description="Agenet" evidence="2">
    <location>
        <begin position="196"/>
        <end position="256"/>
    </location>
</feature>
<evidence type="ECO:0000259" key="2">
    <source>
        <dbReference type="SMART" id="SM00743"/>
    </source>
</evidence>
<dbReference type="Proteomes" id="UP000275267">
    <property type="component" value="Unassembled WGS sequence"/>
</dbReference>
<feature type="compositionally biased region" description="Low complexity" evidence="1">
    <location>
        <begin position="97"/>
        <end position="106"/>
    </location>
</feature>
<feature type="region of interest" description="Disordered" evidence="1">
    <location>
        <begin position="588"/>
        <end position="608"/>
    </location>
</feature>
<dbReference type="InterPro" id="IPR008395">
    <property type="entry name" value="Agenet-like_dom"/>
</dbReference>
<dbReference type="PANTHER" id="PTHR31917:SF74">
    <property type="entry name" value="EXPRESSED PROTEIN"/>
    <property type="match status" value="1"/>
</dbReference>
<dbReference type="OrthoDB" id="688673at2759"/>
<dbReference type="EMBL" id="PQIB02000014">
    <property type="protein sequence ID" value="RLM69965.1"/>
    <property type="molecule type" value="Genomic_DNA"/>
</dbReference>
<feature type="region of interest" description="Disordered" evidence="1">
    <location>
        <begin position="71"/>
        <end position="125"/>
    </location>
</feature>
<comment type="caution">
    <text evidence="3">The sequence shown here is derived from an EMBL/GenBank/DDBJ whole genome shotgun (WGS) entry which is preliminary data.</text>
</comment>
<dbReference type="Pfam" id="PF05641">
    <property type="entry name" value="Agenet"/>
    <property type="match status" value="2"/>
</dbReference>
<feature type="domain" description="Agenet" evidence="2">
    <location>
        <begin position="119"/>
        <end position="192"/>
    </location>
</feature>
<dbReference type="STRING" id="4540.A0A3L6Q1W6"/>
<evidence type="ECO:0000313" key="4">
    <source>
        <dbReference type="Proteomes" id="UP000275267"/>
    </source>
</evidence>
<evidence type="ECO:0000313" key="3">
    <source>
        <dbReference type="EMBL" id="RLM69965.1"/>
    </source>
</evidence>
<dbReference type="AlphaFoldDB" id="A0A3L6Q1W6"/>
<protein>
    <recommendedName>
        <fullName evidence="2">Agenet domain-containing protein</fullName>
    </recommendedName>
</protein>
<dbReference type="SMART" id="SM00743">
    <property type="entry name" value="Agenet"/>
    <property type="match status" value="3"/>
</dbReference>
<sequence>MGFLQAPAIWDTARAAGTSGCGWALKEAAVVGRRGAVCNDIGVGRCRSALRTSLGFCTWRGSTMAQGLKPVVLCPPPPKTPNPHGQLGSAPSKGKRPASASASAAPAPSPAQEEPPPPPPLPPAAEVEVRVDDAGFHGSWFEATVVRLEPERGRPSAARYTVAYSHLAADGGGAPAASVAASHVRPRPPSPSPSPRRFRPHDVVEAFHRRGWWSGVVFPSPSSSAAAKSVTVAFPITREVITVPHHYVRPRRDYVGGEWVPSQTAVAVQPARAVRVYEAGEKVEAVRDREPYGSSWFPATVTKAVDGLSYIVEYSDEEEEGDKVKEYLHWQYIRPAVDRHWAWEDGFQIAPGSAVEAYCDGAWSPGVSQANLRRHSASGKRPSSPVEVTSSDDEHSHNPKNSAIKKAKKEPQLLQTVLAIGSEHASVSKVDSSLPALLSKSPASNHSPSSCLLSGKNSHLGLSHRAVKTRPLLMSRLLFASSGYPAPPDKSMPTVSENPVNEDTLSNMVLPRNQRGKTNPIEAFKGNNDSFDNVSDQTNQGSSRKVVTHLKRCLDAPDLQEKILDGVRVLISCAHLVLAQQGRPVIVPRLPAPTTDQETEEDTDGGEQ</sequence>
<feature type="compositionally biased region" description="Acidic residues" evidence="1">
    <location>
        <begin position="597"/>
        <end position="608"/>
    </location>
</feature>
<gene>
    <name evidence="3" type="ORF">C2845_PM17G11340</name>
</gene>
<evidence type="ECO:0000256" key="1">
    <source>
        <dbReference type="SAM" id="MobiDB-lite"/>
    </source>
</evidence>
<keyword evidence="4" id="KW-1185">Reference proteome</keyword>
<feature type="domain" description="Agenet" evidence="2">
    <location>
        <begin position="275"/>
        <end position="341"/>
    </location>
</feature>
<dbReference type="PANTHER" id="PTHR31917">
    <property type="entry name" value="AGENET DOMAIN-CONTAINING PROTEIN-RELATED"/>
    <property type="match status" value="1"/>
</dbReference>
<accession>A0A3L6Q1W6</accession>
<reference evidence="4" key="1">
    <citation type="journal article" date="2019" name="Nat. Commun.">
        <title>The genome of broomcorn millet.</title>
        <authorList>
            <person name="Zou C."/>
            <person name="Miki D."/>
            <person name="Li D."/>
            <person name="Tang Q."/>
            <person name="Xiao L."/>
            <person name="Rajput S."/>
            <person name="Deng P."/>
            <person name="Jia W."/>
            <person name="Huang R."/>
            <person name="Zhang M."/>
            <person name="Sun Y."/>
            <person name="Hu J."/>
            <person name="Fu X."/>
            <person name="Schnable P.S."/>
            <person name="Li F."/>
            <person name="Zhang H."/>
            <person name="Feng B."/>
            <person name="Zhu X."/>
            <person name="Liu R."/>
            <person name="Schnable J.C."/>
            <person name="Zhu J.-K."/>
            <person name="Zhang H."/>
        </authorList>
    </citation>
    <scope>NUCLEOTIDE SEQUENCE [LARGE SCALE GENOMIC DNA]</scope>
</reference>